<evidence type="ECO:0000313" key="2">
    <source>
        <dbReference type="EMBL" id="GCE04599.1"/>
    </source>
</evidence>
<dbReference type="Gene3D" id="1.10.10.10">
    <property type="entry name" value="Winged helix-like DNA-binding domain superfamily/Winged helix DNA-binding domain"/>
    <property type="match status" value="1"/>
</dbReference>
<name>A0A401ZCL8_9CHLR</name>
<dbReference type="Proteomes" id="UP000287224">
    <property type="component" value="Unassembled WGS sequence"/>
</dbReference>
<dbReference type="PROSITE" id="PS50987">
    <property type="entry name" value="HTH_ARSR_2"/>
    <property type="match status" value="1"/>
</dbReference>
<dbReference type="GO" id="GO:0010288">
    <property type="term" value="P:response to lead ion"/>
    <property type="evidence" value="ECO:0007669"/>
    <property type="project" value="TreeGrafter"/>
</dbReference>
<dbReference type="GO" id="GO:0046686">
    <property type="term" value="P:response to cadmium ion"/>
    <property type="evidence" value="ECO:0007669"/>
    <property type="project" value="TreeGrafter"/>
</dbReference>
<evidence type="ECO:0000313" key="3">
    <source>
        <dbReference type="Proteomes" id="UP000287224"/>
    </source>
</evidence>
<dbReference type="InterPro" id="IPR052543">
    <property type="entry name" value="HTH_Metal-responsive_Reg"/>
</dbReference>
<dbReference type="InterPro" id="IPR011991">
    <property type="entry name" value="ArsR-like_HTH"/>
</dbReference>
<feature type="domain" description="HTH arsR-type" evidence="1">
    <location>
        <begin position="1"/>
        <end position="94"/>
    </location>
</feature>
<dbReference type="NCBIfam" id="NF033788">
    <property type="entry name" value="HTH_metalloreg"/>
    <property type="match status" value="1"/>
</dbReference>
<dbReference type="Pfam" id="PF01022">
    <property type="entry name" value="HTH_5"/>
    <property type="match status" value="1"/>
</dbReference>
<dbReference type="AlphaFoldDB" id="A0A401ZCL8"/>
<dbReference type="PANTHER" id="PTHR39168">
    <property type="entry name" value="TRANSCRIPTIONAL REGULATOR-RELATED"/>
    <property type="match status" value="1"/>
</dbReference>
<dbReference type="SMART" id="SM00418">
    <property type="entry name" value="HTH_ARSR"/>
    <property type="match status" value="1"/>
</dbReference>
<comment type="caution">
    <text evidence="2">The sequence shown here is derived from an EMBL/GenBank/DDBJ whole genome shotgun (WGS) entry which is preliminary data.</text>
</comment>
<dbReference type="GO" id="GO:0003700">
    <property type="term" value="F:DNA-binding transcription factor activity"/>
    <property type="evidence" value="ECO:0007669"/>
    <property type="project" value="InterPro"/>
</dbReference>
<dbReference type="EMBL" id="BIFQ01000001">
    <property type="protein sequence ID" value="GCE04599.1"/>
    <property type="molecule type" value="Genomic_DNA"/>
</dbReference>
<protein>
    <submittedName>
        <fullName evidence="2">Putative HTH-type transcriptional regulator YdfF</fullName>
    </submittedName>
</protein>
<keyword evidence="3" id="KW-1185">Reference proteome</keyword>
<organism evidence="2 3">
    <name type="scientific">Dictyobacter aurantiacus</name>
    <dbReference type="NCBI Taxonomy" id="1936993"/>
    <lineage>
        <taxon>Bacteria</taxon>
        <taxon>Bacillati</taxon>
        <taxon>Chloroflexota</taxon>
        <taxon>Ktedonobacteria</taxon>
        <taxon>Ktedonobacterales</taxon>
        <taxon>Dictyobacteraceae</taxon>
        <taxon>Dictyobacter</taxon>
    </lineage>
</organism>
<dbReference type="InterPro" id="IPR001845">
    <property type="entry name" value="HTH_ArsR_DNA-bd_dom"/>
</dbReference>
<dbReference type="PRINTS" id="PR00778">
    <property type="entry name" value="HTHARSR"/>
</dbReference>
<dbReference type="GO" id="GO:0003677">
    <property type="term" value="F:DNA binding"/>
    <property type="evidence" value="ECO:0007669"/>
    <property type="project" value="TreeGrafter"/>
</dbReference>
<dbReference type="CDD" id="cd00090">
    <property type="entry name" value="HTH_ARSR"/>
    <property type="match status" value="1"/>
</dbReference>
<proteinExistence type="predicted"/>
<dbReference type="GO" id="GO:0097063">
    <property type="term" value="F:cadmium ion sensor activity"/>
    <property type="evidence" value="ECO:0007669"/>
    <property type="project" value="TreeGrafter"/>
</dbReference>
<sequence length="228" mass="25540">MTGDTNIASVAALLADPTRVNILMALSDGRAFTANELSRLARVAPSTASGHLARLVDADLINVEKQGRHRFFRMKNPALTEVLEELATFAPAHSIHSLREAETGEAVRRARTCYNHVAGKLGVEITRALIRQSLLIELEDGYMLSREGERCFCDLGITEIHARKGQPIFAPRHIDWSERYYHFAGAPGAAFTRRMFELGWIKRIATSRALCVTETGQQALRQHFELQW</sequence>
<dbReference type="GO" id="GO:0032791">
    <property type="term" value="F:lead ion binding"/>
    <property type="evidence" value="ECO:0007669"/>
    <property type="project" value="TreeGrafter"/>
</dbReference>
<dbReference type="InterPro" id="IPR036390">
    <property type="entry name" value="WH_DNA-bd_sf"/>
</dbReference>
<dbReference type="PANTHER" id="PTHR39168:SF1">
    <property type="entry name" value="TRANSCRIPTIONAL REGULATORY PROTEIN"/>
    <property type="match status" value="1"/>
</dbReference>
<gene>
    <name evidence="2" type="primary">ydfF</name>
    <name evidence="2" type="ORF">KDAU_19280</name>
</gene>
<dbReference type="InterPro" id="IPR036388">
    <property type="entry name" value="WH-like_DNA-bd_sf"/>
</dbReference>
<evidence type="ECO:0000259" key="1">
    <source>
        <dbReference type="PROSITE" id="PS50987"/>
    </source>
</evidence>
<reference evidence="3" key="1">
    <citation type="submission" date="2018-12" db="EMBL/GenBank/DDBJ databases">
        <title>Tengunoibacter tsumagoiensis gen. nov., sp. nov., Dictyobacter kobayashii sp. nov., D. alpinus sp. nov., and D. joshuensis sp. nov. and description of Dictyobacteraceae fam. nov. within the order Ktedonobacterales isolated from Tengu-no-mugimeshi.</title>
        <authorList>
            <person name="Wang C.M."/>
            <person name="Zheng Y."/>
            <person name="Sakai Y."/>
            <person name="Toyoda A."/>
            <person name="Minakuchi Y."/>
            <person name="Abe K."/>
            <person name="Yokota A."/>
            <person name="Yabe S."/>
        </authorList>
    </citation>
    <scope>NUCLEOTIDE SEQUENCE [LARGE SCALE GENOMIC DNA]</scope>
    <source>
        <strain evidence="3">S-27</strain>
    </source>
</reference>
<accession>A0A401ZCL8</accession>
<dbReference type="OrthoDB" id="9797716at2"/>
<dbReference type="RefSeq" id="WP_126595731.1">
    <property type="nucleotide sequence ID" value="NZ_BIFQ01000001.1"/>
</dbReference>
<dbReference type="SUPFAM" id="SSF46785">
    <property type="entry name" value="Winged helix' DNA-binding domain"/>
    <property type="match status" value="1"/>
</dbReference>